<protein>
    <submittedName>
        <fullName evidence="2">Uncharacterized protein</fullName>
    </submittedName>
</protein>
<evidence type="ECO:0000313" key="2">
    <source>
        <dbReference type="WBParaSite" id="maker-PairedContig_4962-snap-gene-0.11-mRNA-1"/>
    </source>
</evidence>
<organism evidence="2">
    <name type="scientific">Wuchereria bancrofti</name>
    <dbReference type="NCBI Taxonomy" id="6293"/>
    <lineage>
        <taxon>Eukaryota</taxon>
        <taxon>Metazoa</taxon>
        <taxon>Ecdysozoa</taxon>
        <taxon>Nematoda</taxon>
        <taxon>Chromadorea</taxon>
        <taxon>Rhabditida</taxon>
        <taxon>Spirurina</taxon>
        <taxon>Spiruromorpha</taxon>
        <taxon>Filarioidea</taxon>
        <taxon>Onchocercidae</taxon>
        <taxon>Wuchereria</taxon>
    </lineage>
</organism>
<evidence type="ECO:0000256" key="1">
    <source>
        <dbReference type="SAM" id="Phobius"/>
    </source>
</evidence>
<keyword evidence="1" id="KW-0812">Transmembrane</keyword>
<dbReference type="AlphaFoldDB" id="A0A1I8ETM0"/>
<accession>A0A1I8ETM0</accession>
<name>A0A1I8ETM0_WUCBA</name>
<keyword evidence="1" id="KW-0472">Membrane</keyword>
<proteinExistence type="predicted"/>
<sequence>MASCCTTIRPLYFFPIISFRTCWIICWSSASYSIILLPNCCYFPFCPSMVGY</sequence>
<reference evidence="2" key="1">
    <citation type="submission" date="2016-11" db="UniProtKB">
        <authorList>
            <consortium name="WormBaseParasite"/>
        </authorList>
    </citation>
    <scope>IDENTIFICATION</scope>
    <source>
        <strain evidence="2">pt0022</strain>
    </source>
</reference>
<keyword evidence="1" id="KW-1133">Transmembrane helix</keyword>
<feature type="transmembrane region" description="Helical" evidence="1">
    <location>
        <begin position="12"/>
        <end position="37"/>
    </location>
</feature>
<dbReference type="WBParaSite" id="maker-PairedContig_4962-snap-gene-0.11-mRNA-1">
    <property type="protein sequence ID" value="maker-PairedContig_4962-snap-gene-0.11-mRNA-1"/>
    <property type="gene ID" value="maker-PairedContig_4962-snap-gene-0.11"/>
</dbReference>